<dbReference type="InterPro" id="IPR011856">
    <property type="entry name" value="tRNA_endonuc-like_dom_sf"/>
</dbReference>
<dbReference type="GO" id="GO:0009307">
    <property type="term" value="P:DNA restriction-modification system"/>
    <property type="evidence" value="ECO:0007669"/>
    <property type="project" value="InterPro"/>
</dbReference>
<dbReference type="InterPro" id="IPR011335">
    <property type="entry name" value="Restrct_endonuc-II-like"/>
</dbReference>
<evidence type="ECO:0000313" key="3">
    <source>
        <dbReference type="EMBL" id="ARS89079.1"/>
    </source>
</evidence>
<dbReference type="Proteomes" id="UP000250088">
    <property type="component" value="Chromosome"/>
</dbReference>
<dbReference type="Pfam" id="PF04471">
    <property type="entry name" value="Mrr_cat"/>
    <property type="match status" value="1"/>
</dbReference>
<keyword evidence="3" id="KW-0255">Endonuclease</keyword>
<dbReference type="OrthoDB" id="144520at2157"/>
<accession>A0A2Z2HPV7</accession>
<evidence type="ECO:0000259" key="2">
    <source>
        <dbReference type="Pfam" id="PF04471"/>
    </source>
</evidence>
<dbReference type="KEGG" id="naj:B1756_04445"/>
<dbReference type="InterPro" id="IPR007560">
    <property type="entry name" value="Restrct_endonuc_IV_Mrr"/>
</dbReference>
<dbReference type="PANTHER" id="PTHR30015">
    <property type="entry name" value="MRR RESTRICTION SYSTEM PROTEIN"/>
    <property type="match status" value="1"/>
</dbReference>
<gene>
    <name evidence="3" type="ORF">B1756_04445</name>
</gene>
<dbReference type="GeneID" id="32893301"/>
<feature type="domain" description="Restriction endonuclease type IV Mrr" evidence="2">
    <location>
        <begin position="4"/>
        <end position="124"/>
    </location>
</feature>
<dbReference type="Gene3D" id="3.40.1350.10">
    <property type="match status" value="1"/>
</dbReference>
<evidence type="ECO:0000256" key="1">
    <source>
        <dbReference type="SAM" id="Phobius"/>
    </source>
</evidence>
<keyword evidence="4" id="KW-1185">Reference proteome</keyword>
<keyword evidence="3" id="KW-0378">Hydrolase</keyword>
<feature type="transmembrane region" description="Helical" evidence="1">
    <location>
        <begin position="431"/>
        <end position="457"/>
    </location>
</feature>
<sequence length="458" mass="50624">MALLDELSGYEFEDLMEDVFRRLGYQNVRQSGKSADEGRDILMEEVVDGEPRAVVVECKHTDTVSRPVVQKLHSAVATYDFDGPKRGMVVTTGRFTDPAREYAESLGTRTEGGIELLDGTDLREIGEAIGMDLYNGRIEILCAEALEPTHPTEGRTAPLLETVGEVDNLEPDAISDPETALALEPTVTVSARTSATFETSVGVIHTLDERNDLVVHADRDGPRVASRALQRLVASPSASRVDLESADLEAEFDALERERFDRTETEYREWAVDKLRAIHTTTVHYTGKNNVDYERTCTPNRSDVLVQAIDPVYVPHVRSTLPLGEYEYAYDYYAAGPSRATTRNDLQACVHCDAAGGDRTYTYCANCGSINCDSHVRTERLEGEPVCTGCAVTERFALKTKYFYDEQNLEAFRAEYHEMAIHEKAMENRALAIGAGVVLVLVAVLFVLILLGGVLAVL</sequence>
<keyword evidence="3" id="KW-0540">Nuclease</keyword>
<dbReference type="EMBL" id="CP019893">
    <property type="protein sequence ID" value="ARS89079.1"/>
    <property type="molecule type" value="Genomic_DNA"/>
</dbReference>
<name>A0A2Z2HPV7_9EURY</name>
<organism evidence="3 4">
    <name type="scientific">Natrarchaeobaculum aegyptiacum</name>
    <dbReference type="NCBI Taxonomy" id="745377"/>
    <lineage>
        <taxon>Archaea</taxon>
        <taxon>Methanobacteriati</taxon>
        <taxon>Methanobacteriota</taxon>
        <taxon>Stenosarchaea group</taxon>
        <taxon>Halobacteria</taxon>
        <taxon>Halobacteriales</taxon>
        <taxon>Natrialbaceae</taxon>
        <taxon>Natrarchaeobaculum</taxon>
    </lineage>
</organism>
<dbReference type="SUPFAM" id="SSF52980">
    <property type="entry name" value="Restriction endonuclease-like"/>
    <property type="match status" value="1"/>
</dbReference>
<keyword evidence="1" id="KW-1133">Transmembrane helix</keyword>
<dbReference type="GO" id="GO:0015666">
    <property type="term" value="F:restriction endodeoxyribonuclease activity"/>
    <property type="evidence" value="ECO:0007669"/>
    <property type="project" value="TreeGrafter"/>
</dbReference>
<dbReference type="GO" id="GO:0003677">
    <property type="term" value="F:DNA binding"/>
    <property type="evidence" value="ECO:0007669"/>
    <property type="project" value="InterPro"/>
</dbReference>
<dbReference type="RefSeq" id="WP_086887460.1">
    <property type="nucleotide sequence ID" value="NZ_CP019893.1"/>
</dbReference>
<proteinExistence type="predicted"/>
<dbReference type="PANTHER" id="PTHR30015:SF7">
    <property type="entry name" value="TYPE IV METHYL-DIRECTED RESTRICTION ENZYME ECOKMRR"/>
    <property type="match status" value="1"/>
</dbReference>
<evidence type="ECO:0000313" key="4">
    <source>
        <dbReference type="Proteomes" id="UP000250088"/>
    </source>
</evidence>
<protein>
    <submittedName>
        <fullName evidence="3">Restriction endonuclease</fullName>
    </submittedName>
</protein>
<dbReference type="InterPro" id="IPR052906">
    <property type="entry name" value="Type_IV_Methyl-Rstrct_Enzyme"/>
</dbReference>
<dbReference type="AlphaFoldDB" id="A0A2Z2HPV7"/>
<keyword evidence="1" id="KW-0472">Membrane</keyword>
<keyword evidence="1" id="KW-0812">Transmembrane</keyword>
<reference evidence="4" key="1">
    <citation type="submission" date="2017-02" db="EMBL/GenBank/DDBJ databases">
        <title>Natronthermophilus aegyptiacus gen. nov.,sp. nov., an aerobic, extremely halophilic alkalithermophilic archaeon isolated from the athalassohaline Wadi An Natrun, Egypt.</title>
        <authorList>
            <person name="Zhao B."/>
        </authorList>
    </citation>
    <scope>NUCLEOTIDE SEQUENCE [LARGE SCALE GENOMIC DNA]</scope>
    <source>
        <strain evidence="4">JW/NM-HA 15</strain>
    </source>
</reference>